<dbReference type="Proteomes" id="UP000192486">
    <property type="component" value="Chromosome"/>
</dbReference>
<gene>
    <name evidence="1" type="ORF">SporoS204_01670</name>
</gene>
<evidence type="ECO:0000313" key="1">
    <source>
        <dbReference type="EMBL" id="ARF12995.1"/>
    </source>
</evidence>
<dbReference type="PIRSF" id="PIRSF032285">
    <property type="entry name" value="UCP032285"/>
    <property type="match status" value="1"/>
</dbReference>
<proteinExistence type="predicted"/>
<dbReference type="InterPro" id="IPR038231">
    <property type="entry name" value="MepB-like_sf"/>
</dbReference>
<dbReference type="EMBL" id="CP015108">
    <property type="protein sequence ID" value="ARF12995.1"/>
    <property type="molecule type" value="Genomic_DNA"/>
</dbReference>
<dbReference type="Gene3D" id="3.40.1350.140">
    <property type="entry name" value="MepB-like"/>
    <property type="match status" value="1"/>
</dbReference>
<evidence type="ECO:0000313" key="2">
    <source>
        <dbReference type="Proteomes" id="UP000192486"/>
    </source>
</evidence>
<keyword evidence="2" id="KW-1185">Reference proteome</keyword>
<protein>
    <submittedName>
        <fullName evidence="1">Mep operon protein MepB</fullName>
    </submittedName>
</protein>
<dbReference type="RefSeq" id="WP_029054990.1">
    <property type="nucleotide sequence ID" value="NZ_CP015108.1"/>
</dbReference>
<dbReference type="InterPro" id="IPR011235">
    <property type="entry name" value="MepB-like"/>
</dbReference>
<reference evidence="1 2" key="1">
    <citation type="submission" date="2016-04" db="EMBL/GenBank/DDBJ databases">
        <title>Comparative Genomics and Epigenetics of Sporosarcina ureae.</title>
        <authorList>
            <person name="Oliver A.S."/>
            <person name="Cooper K.K."/>
        </authorList>
    </citation>
    <scope>NUCLEOTIDE SEQUENCE [LARGE SCALE GENOMIC DNA]</scope>
    <source>
        <strain evidence="1 2">S204</strain>
    </source>
</reference>
<organism evidence="1 2">
    <name type="scientific">Sporosarcina ureae</name>
    <dbReference type="NCBI Taxonomy" id="1571"/>
    <lineage>
        <taxon>Bacteria</taxon>
        <taxon>Bacillati</taxon>
        <taxon>Bacillota</taxon>
        <taxon>Bacilli</taxon>
        <taxon>Bacillales</taxon>
        <taxon>Caryophanaceae</taxon>
        <taxon>Sporosarcina</taxon>
    </lineage>
</organism>
<name>A0ABN4YSP3_SPOUR</name>
<sequence length="169" mass="19967">MKDFYRALTYISEMMYEPNHLILNSVHEEKQNAKYGAGTFQISSRTVRFRVANITPSKVGQFVAFWEKDENNKNQPYSYEEAPDLFVITTFKSEHEFGQFIFPKEVMFKQNILRSSSTKGKMAIRVYPSWDSPTSKQAMKTQQWQLPHFVDMRTLNTLTEDKIMELYFC</sequence>
<accession>A0ABN4YSP3</accession>
<dbReference type="Pfam" id="PF08877">
    <property type="entry name" value="MepB-like"/>
    <property type="match status" value="1"/>
</dbReference>